<reference evidence="1" key="1">
    <citation type="submission" date="2020-04" db="EMBL/GenBank/DDBJ databases">
        <authorList>
            <person name="Chiriac C."/>
            <person name="Salcher M."/>
            <person name="Ghai R."/>
            <person name="Kavagutti S V."/>
        </authorList>
    </citation>
    <scope>NUCLEOTIDE SEQUENCE</scope>
</reference>
<organism evidence="1">
    <name type="scientific">uncultured Caudovirales phage</name>
    <dbReference type="NCBI Taxonomy" id="2100421"/>
    <lineage>
        <taxon>Viruses</taxon>
        <taxon>Duplodnaviria</taxon>
        <taxon>Heunggongvirae</taxon>
        <taxon>Uroviricota</taxon>
        <taxon>Caudoviricetes</taxon>
        <taxon>Peduoviridae</taxon>
        <taxon>Maltschvirus</taxon>
        <taxon>Maltschvirus maltsch</taxon>
    </lineage>
</organism>
<dbReference type="EMBL" id="LR796723">
    <property type="protein sequence ID" value="CAB4162162.1"/>
    <property type="molecule type" value="Genomic_DNA"/>
</dbReference>
<name>A0A6J5NTN4_9CAUD</name>
<accession>A0A6J5NTN4</accession>
<gene>
    <name evidence="1" type="ORF">UFOVP777_25</name>
</gene>
<evidence type="ECO:0000313" key="1">
    <source>
        <dbReference type="EMBL" id="CAB4162162.1"/>
    </source>
</evidence>
<protein>
    <submittedName>
        <fullName evidence="1">Uncharacterized protein</fullName>
    </submittedName>
</protein>
<proteinExistence type="predicted"/>
<sequence>MLTCSTLDSARKDWRSGAKQMSAFIDETGNVYGSLQVLEHLRRPSRVRCLCTCGTEVIKSPDFLRRGAITSCGGCLSNTIVGKVYGRLTVLRKYTELSVLWVVCKCACGTEEKHLRAGNLTSGRVESCGCKRSESAKRTDNKYTTHGMTRTDKAGVAKEMLDTYSSWEAMRDRCRPTANARHRAAYYDRGITVCERWDDFEVFIGDMGLRPPGRSLDRIDNNQGYYPGNCQWATPAEQMANTRQTHNVTIGGRTASVSEWSRRLGVSRHTVLARYANTSEED</sequence>